<dbReference type="InterPro" id="IPR010998">
    <property type="entry name" value="Integrase_recombinase_N"/>
</dbReference>
<dbReference type="InterPro" id="IPR050808">
    <property type="entry name" value="Phage_Integrase"/>
</dbReference>
<dbReference type="RefSeq" id="WP_223288718.1">
    <property type="nucleotide sequence ID" value="NZ_CP140255.1"/>
</dbReference>
<gene>
    <name evidence="7" type="ORF">SR894_20385</name>
</gene>
<keyword evidence="2" id="KW-0229">DNA integration</keyword>
<dbReference type="InterPro" id="IPR038488">
    <property type="entry name" value="Integrase_DNA-bd_sf"/>
</dbReference>
<dbReference type="CDD" id="cd00801">
    <property type="entry name" value="INT_P4_C"/>
    <property type="match status" value="1"/>
</dbReference>
<keyword evidence="3" id="KW-0238">DNA-binding</keyword>
<dbReference type="Gene3D" id="3.30.160.390">
    <property type="entry name" value="Integrase, DNA-binding domain"/>
    <property type="match status" value="1"/>
</dbReference>
<organism evidence="7 8">
    <name type="scientific">Vreelandella neptunia</name>
    <dbReference type="NCBI Taxonomy" id="115551"/>
    <lineage>
        <taxon>Bacteria</taxon>
        <taxon>Pseudomonadati</taxon>
        <taxon>Pseudomonadota</taxon>
        <taxon>Gammaproteobacteria</taxon>
        <taxon>Oceanospirillales</taxon>
        <taxon>Halomonadaceae</taxon>
        <taxon>Vreelandella</taxon>
    </lineage>
</organism>
<evidence type="ECO:0000256" key="4">
    <source>
        <dbReference type="ARBA" id="ARBA00023172"/>
    </source>
</evidence>
<feature type="domain" description="Tyr recombinase" evidence="6">
    <location>
        <begin position="214"/>
        <end position="407"/>
    </location>
</feature>
<dbReference type="Gene3D" id="1.10.150.130">
    <property type="match status" value="1"/>
</dbReference>
<dbReference type="InterPro" id="IPR013762">
    <property type="entry name" value="Integrase-like_cat_sf"/>
</dbReference>
<evidence type="ECO:0000256" key="2">
    <source>
        <dbReference type="ARBA" id="ARBA00022908"/>
    </source>
</evidence>
<dbReference type="Gene3D" id="1.10.443.10">
    <property type="entry name" value="Intergrase catalytic core"/>
    <property type="match status" value="1"/>
</dbReference>
<name>A0ABZ0YLI9_9GAMM</name>
<dbReference type="InterPro" id="IPR011010">
    <property type="entry name" value="DNA_brk_join_enz"/>
</dbReference>
<accession>A0ABZ0YLI9</accession>
<dbReference type="InterPro" id="IPR053876">
    <property type="entry name" value="Phage_int_M"/>
</dbReference>
<dbReference type="SUPFAM" id="SSF56349">
    <property type="entry name" value="DNA breaking-rejoining enzymes"/>
    <property type="match status" value="1"/>
</dbReference>
<dbReference type="Proteomes" id="UP001324794">
    <property type="component" value="Chromosome"/>
</dbReference>
<evidence type="ECO:0000259" key="6">
    <source>
        <dbReference type="PROSITE" id="PS51898"/>
    </source>
</evidence>
<dbReference type="InterPro" id="IPR002104">
    <property type="entry name" value="Integrase_catalytic"/>
</dbReference>
<keyword evidence="4" id="KW-0233">DNA recombination</keyword>
<comment type="similarity">
    <text evidence="1">Belongs to the 'phage' integrase family.</text>
</comment>
<reference evidence="7 8" key="1">
    <citation type="submission" date="2023-11" db="EMBL/GenBank/DDBJ databases">
        <title>MicrobeMod: A computational toolkit for identifying prokaryotic methylation and restriction-modification with nanopore sequencing.</title>
        <authorList>
            <person name="Crits-Christoph A."/>
            <person name="Kang S.C."/>
            <person name="Lee H."/>
            <person name="Ostrov N."/>
        </authorList>
    </citation>
    <scope>NUCLEOTIDE SEQUENCE [LARGE SCALE GENOMIC DNA]</scope>
    <source>
        <strain evidence="7 8">ATCC BAA-805</strain>
    </source>
</reference>
<protein>
    <submittedName>
        <fullName evidence="7">Tyrosine-type recombinase/integrase</fullName>
    </submittedName>
</protein>
<dbReference type="InterPro" id="IPR025166">
    <property type="entry name" value="Integrase_DNA_bind_dom"/>
</dbReference>
<evidence type="ECO:0000256" key="3">
    <source>
        <dbReference type="ARBA" id="ARBA00023125"/>
    </source>
</evidence>
<dbReference type="PANTHER" id="PTHR30629">
    <property type="entry name" value="PROPHAGE INTEGRASE"/>
    <property type="match status" value="1"/>
</dbReference>
<feature type="compositionally biased region" description="Polar residues" evidence="5">
    <location>
        <begin position="200"/>
        <end position="209"/>
    </location>
</feature>
<evidence type="ECO:0000313" key="8">
    <source>
        <dbReference type="Proteomes" id="UP001324794"/>
    </source>
</evidence>
<sequence length="433" mass="48658">MITTDRQLQALKPKGTVYWESVKSPHGGGLAIRVQPTGSKAWYYRYRFNGKQDTYSLGRYPSVGLLEARESHGEAVALHAQGINPKHAQRDEKARNESAWTMAELFERWLHSYAKTPTVRTRRTPSPLVVEQARWRWGHYLKGRVGSLLVKRIDARTVKSTVKEIAERQSRNQASKCLTMLRAMLTHAEGHGQIDANPAQGIQPSQLGATKSAPRDRVLSLSEIKRLWDAIESARLDTSAAAALKLLILTGQRRGELLQAKWDHIDLDGACWTLPAITTKSRREHTVYLSSAAIDLLREQQAVTGNLEYVFESQRASGQPIGDASLTTAIARLQGRKLAKQDMKAPLADMPRFSVHDLRRSMATGLLKHFGTAPHVVEQMLNHSPTDRLIETYQRHDYAKEQRLAWQAWGQLITDAEAAEQTNVVLLKKKKSS</sequence>
<feature type="region of interest" description="Disordered" evidence="5">
    <location>
        <begin position="193"/>
        <end position="214"/>
    </location>
</feature>
<dbReference type="EMBL" id="CP140255">
    <property type="protein sequence ID" value="WQH12474.1"/>
    <property type="molecule type" value="Genomic_DNA"/>
</dbReference>
<evidence type="ECO:0000313" key="7">
    <source>
        <dbReference type="EMBL" id="WQH12474.1"/>
    </source>
</evidence>
<dbReference type="Pfam" id="PF00589">
    <property type="entry name" value="Phage_integrase"/>
    <property type="match status" value="1"/>
</dbReference>
<dbReference type="Pfam" id="PF13356">
    <property type="entry name" value="Arm-DNA-bind_3"/>
    <property type="match status" value="1"/>
</dbReference>
<evidence type="ECO:0000256" key="1">
    <source>
        <dbReference type="ARBA" id="ARBA00008857"/>
    </source>
</evidence>
<dbReference type="PROSITE" id="PS51898">
    <property type="entry name" value="TYR_RECOMBINASE"/>
    <property type="match status" value="1"/>
</dbReference>
<dbReference type="PANTHER" id="PTHR30629:SF2">
    <property type="entry name" value="PROPHAGE INTEGRASE INTS-RELATED"/>
    <property type="match status" value="1"/>
</dbReference>
<proteinExistence type="inferred from homology"/>
<keyword evidence="8" id="KW-1185">Reference proteome</keyword>
<dbReference type="Pfam" id="PF22022">
    <property type="entry name" value="Phage_int_M"/>
    <property type="match status" value="1"/>
</dbReference>
<evidence type="ECO:0000256" key="5">
    <source>
        <dbReference type="SAM" id="MobiDB-lite"/>
    </source>
</evidence>